<comment type="similarity">
    <text evidence="1">Belongs to the LysR transcriptional regulatory family.</text>
</comment>
<accession>A0ABS2HLZ9</accession>
<dbReference type="InterPro" id="IPR005119">
    <property type="entry name" value="LysR_subst-bd"/>
</dbReference>
<comment type="caution">
    <text evidence="6">The sequence shown here is derived from an EMBL/GenBank/DDBJ whole genome shotgun (WGS) entry which is preliminary data.</text>
</comment>
<evidence type="ECO:0000256" key="2">
    <source>
        <dbReference type="ARBA" id="ARBA00023015"/>
    </source>
</evidence>
<proteinExistence type="inferred from homology"/>
<dbReference type="InterPro" id="IPR036390">
    <property type="entry name" value="WH_DNA-bd_sf"/>
</dbReference>
<evidence type="ECO:0000313" key="6">
    <source>
        <dbReference type="EMBL" id="MBM7037238.1"/>
    </source>
</evidence>
<protein>
    <submittedName>
        <fullName evidence="6">LysR family transcriptional regulator</fullName>
    </submittedName>
</protein>
<name>A0ABS2HLZ9_9VIBR</name>
<dbReference type="PROSITE" id="PS50931">
    <property type="entry name" value="HTH_LYSR"/>
    <property type="match status" value="1"/>
</dbReference>
<keyword evidence="4" id="KW-0804">Transcription</keyword>
<dbReference type="InterPro" id="IPR036388">
    <property type="entry name" value="WH-like_DNA-bd_sf"/>
</dbReference>
<dbReference type="Gene3D" id="1.10.10.10">
    <property type="entry name" value="Winged helix-like DNA-binding domain superfamily/Winged helix DNA-binding domain"/>
    <property type="match status" value="1"/>
</dbReference>
<feature type="domain" description="HTH lysR-type" evidence="5">
    <location>
        <begin position="4"/>
        <end position="61"/>
    </location>
</feature>
<dbReference type="SUPFAM" id="SSF53850">
    <property type="entry name" value="Periplasmic binding protein-like II"/>
    <property type="match status" value="1"/>
</dbReference>
<keyword evidence="3" id="KW-0238">DNA-binding</keyword>
<organism evidence="6 7">
    <name type="scientific">Vibrio ulleungensis</name>
    <dbReference type="NCBI Taxonomy" id="2807619"/>
    <lineage>
        <taxon>Bacteria</taxon>
        <taxon>Pseudomonadati</taxon>
        <taxon>Pseudomonadota</taxon>
        <taxon>Gammaproteobacteria</taxon>
        <taxon>Vibrionales</taxon>
        <taxon>Vibrionaceae</taxon>
        <taxon>Vibrio</taxon>
    </lineage>
</organism>
<reference evidence="6 7" key="1">
    <citation type="submission" date="2021-02" db="EMBL/GenBank/DDBJ databases">
        <authorList>
            <person name="Park J.-S."/>
        </authorList>
    </citation>
    <scope>NUCLEOTIDE SEQUENCE [LARGE SCALE GENOMIC DNA]</scope>
    <source>
        <strain evidence="6 7">188UL20-2</strain>
    </source>
</reference>
<dbReference type="PANTHER" id="PTHR30126:SF91">
    <property type="entry name" value="LYSR FAMILY TRANSCRIPTIONAL REGULATOR"/>
    <property type="match status" value="1"/>
</dbReference>
<keyword evidence="2" id="KW-0805">Transcription regulation</keyword>
<dbReference type="EMBL" id="JAFEUM010000004">
    <property type="protein sequence ID" value="MBM7037238.1"/>
    <property type="molecule type" value="Genomic_DNA"/>
</dbReference>
<dbReference type="Gene3D" id="3.40.190.290">
    <property type="match status" value="1"/>
</dbReference>
<dbReference type="RefSeq" id="WP_205158781.1">
    <property type="nucleotide sequence ID" value="NZ_JAFEUM010000004.1"/>
</dbReference>
<keyword evidence="7" id="KW-1185">Reference proteome</keyword>
<dbReference type="Pfam" id="PF03466">
    <property type="entry name" value="LysR_substrate"/>
    <property type="match status" value="1"/>
</dbReference>
<sequence>MSRVSIEQLSAFVAVAKHGSFSRAAKVLKKDRATIHQQVGNLEIDWNMTLFDRSKRAPVLLDAAKGLLNHAEHILFQMDSLNERSHSLASGVEQSVTIAHDMSLTAADIAKIHHEALLSFPYTRLNWVQRDRASAIDDLLTEQADLAVCLKSALERPEGNLKFTVLGGLRFAFYAHKASHLASQQSISMAALEKEQQYIPEFLIHSPIGKNVVLSASNSVITDDSVLLKLLEKGGWAVFPAHYVKLVASNELRQLDVEFLVDTGSWAYELLTREGASFGPVARFVKQQLLDTYHQYRTML</sequence>
<dbReference type="InterPro" id="IPR000847">
    <property type="entry name" value="LysR_HTH_N"/>
</dbReference>
<evidence type="ECO:0000313" key="7">
    <source>
        <dbReference type="Proteomes" id="UP000809621"/>
    </source>
</evidence>
<dbReference type="Pfam" id="PF00126">
    <property type="entry name" value="HTH_1"/>
    <property type="match status" value="1"/>
</dbReference>
<evidence type="ECO:0000256" key="4">
    <source>
        <dbReference type="ARBA" id="ARBA00023163"/>
    </source>
</evidence>
<evidence type="ECO:0000259" key="5">
    <source>
        <dbReference type="PROSITE" id="PS50931"/>
    </source>
</evidence>
<evidence type="ECO:0000256" key="3">
    <source>
        <dbReference type="ARBA" id="ARBA00023125"/>
    </source>
</evidence>
<evidence type="ECO:0000256" key="1">
    <source>
        <dbReference type="ARBA" id="ARBA00009437"/>
    </source>
</evidence>
<gene>
    <name evidence="6" type="ORF">JQC93_12565</name>
</gene>
<dbReference type="Proteomes" id="UP000809621">
    <property type="component" value="Unassembled WGS sequence"/>
</dbReference>
<dbReference type="SUPFAM" id="SSF46785">
    <property type="entry name" value="Winged helix' DNA-binding domain"/>
    <property type="match status" value="1"/>
</dbReference>
<dbReference type="PANTHER" id="PTHR30126">
    <property type="entry name" value="HTH-TYPE TRANSCRIPTIONAL REGULATOR"/>
    <property type="match status" value="1"/>
</dbReference>